<evidence type="ECO:0000256" key="9">
    <source>
        <dbReference type="SAM" id="Phobius"/>
    </source>
</evidence>
<dbReference type="EMBL" id="CP003944">
    <property type="protein sequence ID" value="AFZ49048.1"/>
    <property type="molecule type" value="Genomic_DNA"/>
</dbReference>
<evidence type="ECO:0000256" key="7">
    <source>
        <dbReference type="ARBA" id="ARBA00022989"/>
    </source>
</evidence>
<dbReference type="GO" id="GO:0034040">
    <property type="term" value="F:ATPase-coupled lipid transmembrane transporter activity"/>
    <property type="evidence" value="ECO:0007669"/>
    <property type="project" value="TreeGrafter"/>
</dbReference>
<dbReference type="InterPro" id="IPR011527">
    <property type="entry name" value="ABC1_TM_dom"/>
</dbReference>
<dbReference type="PANTHER" id="PTHR24221:SF654">
    <property type="entry name" value="ATP-BINDING CASSETTE SUB-FAMILY B MEMBER 6"/>
    <property type="match status" value="1"/>
</dbReference>
<evidence type="ECO:0000256" key="5">
    <source>
        <dbReference type="ARBA" id="ARBA00022741"/>
    </source>
</evidence>
<dbReference type="HOGENOM" id="CLU_000604_84_3_3"/>
<dbReference type="PANTHER" id="PTHR24221">
    <property type="entry name" value="ATP-BINDING CASSETTE SUB-FAMILY B"/>
    <property type="match status" value="1"/>
</dbReference>
<dbReference type="InterPro" id="IPR017871">
    <property type="entry name" value="ABC_transporter-like_CS"/>
</dbReference>
<proteinExistence type="predicted"/>
<keyword evidence="7 9" id="KW-1133">Transmembrane helix</keyword>
<dbReference type="InterPro" id="IPR003439">
    <property type="entry name" value="ABC_transporter-like_ATP-bd"/>
</dbReference>
<keyword evidence="6" id="KW-0067">ATP-binding</keyword>
<dbReference type="SMART" id="SM00382">
    <property type="entry name" value="AAA"/>
    <property type="match status" value="1"/>
</dbReference>
<evidence type="ECO:0000313" key="12">
    <source>
        <dbReference type="EMBL" id="AFZ49048.1"/>
    </source>
</evidence>
<dbReference type="PROSITE" id="PS00211">
    <property type="entry name" value="ABC_TRANSPORTER_1"/>
    <property type="match status" value="1"/>
</dbReference>
<dbReference type="GO" id="GO:0005524">
    <property type="term" value="F:ATP binding"/>
    <property type="evidence" value="ECO:0007669"/>
    <property type="project" value="UniProtKB-KW"/>
</dbReference>
<dbReference type="STRING" id="13035.Dacsa_0240"/>
<evidence type="ECO:0000256" key="6">
    <source>
        <dbReference type="ARBA" id="ARBA00022840"/>
    </source>
</evidence>
<keyword evidence="13" id="KW-1185">Reference proteome</keyword>
<dbReference type="FunFam" id="3.40.50.300:FF:000299">
    <property type="entry name" value="ABC transporter ATP-binding protein/permease"/>
    <property type="match status" value="1"/>
</dbReference>
<keyword evidence="2" id="KW-0813">Transport</keyword>
<reference evidence="12" key="1">
    <citation type="submission" date="2012-04" db="EMBL/GenBank/DDBJ databases">
        <title>Finished genome of Dactylococcopsis salina PCC 8305.</title>
        <authorList>
            <consortium name="US DOE Joint Genome Institute"/>
            <person name="Gugger M."/>
            <person name="Coursin T."/>
            <person name="Rippka R."/>
            <person name="Tandeau De Marsac N."/>
            <person name="Huntemann M."/>
            <person name="Wei C.-L."/>
            <person name="Han J."/>
            <person name="Detter J.C."/>
            <person name="Han C."/>
            <person name="Tapia R."/>
            <person name="Daligault H."/>
            <person name="Chen A."/>
            <person name="Krypides N."/>
            <person name="Mavromatis K."/>
            <person name="Markowitz V."/>
            <person name="Szeto E."/>
            <person name="Ivanova N."/>
            <person name="Ovchinnikova G."/>
            <person name="Pagani I."/>
            <person name="Pati A."/>
            <person name="Goodwin L."/>
            <person name="Peters L."/>
            <person name="Pitluck S."/>
            <person name="Woyke T."/>
            <person name="Kerfeld C."/>
        </authorList>
    </citation>
    <scope>NUCLEOTIDE SEQUENCE [LARGE SCALE GENOMIC DNA]</scope>
    <source>
        <strain evidence="12">PCC 8305</strain>
    </source>
</reference>
<dbReference type="SUPFAM" id="SSF90123">
    <property type="entry name" value="ABC transporter transmembrane region"/>
    <property type="match status" value="1"/>
</dbReference>
<evidence type="ECO:0000256" key="8">
    <source>
        <dbReference type="ARBA" id="ARBA00023136"/>
    </source>
</evidence>
<dbReference type="AlphaFoldDB" id="K9YSF4"/>
<dbReference type="GO" id="GO:0140359">
    <property type="term" value="F:ABC-type transporter activity"/>
    <property type="evidence" value="ECO:0007669"/>
    <property type="project" value="InterPro"/>
</dbReference>
<feature type="transmembrane region" description="Helical" evidence="9">
    <location>
        <begin position="75"/>
        <end position="100"/>
    </location>
</feature>
<dbReference type="Gene3D" id="1.20.1560.10">
    <property type="entry name" value="ABC transporter type 1, transmembrane domain"/>
    <property type="match status" value="1"/>
</dbReference>
<dbReference type="InterPro" id="IPR003593">
    <property type="entry name" value="AAA+_ATPase"/>
</dbReference>
<dbReference type="Pfam" id="PF00664">
    <property type="entry name" value="ABC_membrane"/>
    <property type="match status" value="1"/>
</dbReference>
<dbReference type="Pfam" id="PF00005">
    <property type="entry name" value="ABC_tran"/>
    <property type="match status" value="1"/>
</dbReference>
<dbReference type="PATRIC" id="fig|13035.3.peg.278"/>
<feature type="transmembrane region" description="Helical" evidence="9">
    <location>
        <begin position="147"/>
        <end position="173"/>
    </location>
</feature>
<keyword evidence="3" id="KW-1003">Cell membrane</keyword>
<dbReference type="GO" id="GO:0016887">
    <property type="term" value="F:ATP hydrolysis activity"/>
    <property type="evidence" value="ECO:0007669"/>
    <property type="project" value="InterPro"/>
</dbReference>
<feature type="transmembrane region" description="Helical" evidence="9">
    <location>
        <begin position="179"/>
        <end position="198"/>
    </location>
</feature>
<dbReference type="InterPro" id="IPR027417">
    <property type="entry name" value="P-loop_NTPase"/>
</dbReference>
<organism evidence="12 13">
    <name type="scientific">Dactylococcopsis salina (strain PCC 8305)</name>
    <name type="common">Myxobactron salinum</name>
    <dbReference type="NCBI Taxonomy" id="13035"/>
    <lineage>
        <taxon>Bacteria</taxon>
        <taxon>Bacillati</taxon>
        <taxon>Cyanobacteriota</taxon>
        <taxon>Cyanophyceae</taxon>
        <taxon>Nodosilineales</taxon>
        <taxon>Cymatolegaceae</taxon>
        <taxon>Dactylococcopsis</taxon>
    </lineage>
</organism>
<protein>
    <submittedName>
        <fullName evidence="12">ABC-type multidrug transport system, ATPase and permease component</fullName>
    </submittedName>
</protein>
<evidence type="ECO:0000259" key="11">
    <source>
        <dbReference type="PROSITE" id="PS50929"/>
    </source>
</evidence>
<feature type="domain" description="ABC transmembrane type-1" evidence="11">
    <location>
        <begin position="23"/>
        <end position="321"/>
    </location>
</feature>
<evidence type="ECO:0000256" key="2">
    <source>
        <dbReference type="ARBA" id="ARBA00022448"/>
    </source>
</evidence>
<keyword evidence="5" id="KW-0547">Nucleotide-binding</keyword>
<feature type="domain" description="ABC transporter" evidence="10">
    <location>
        <begin position="359"/>
        <end position="595"/>
    </location>
</feature>
<accession>K9YSF4</accession>
<dbReference type="InterPro" id="IPR036640">
    <property type="entry name" value="ABC1_TM_sf"/>
</dbReference>
<evidence type="ECO:0000313" key="13">
    <source>
        <dbReference type="Proteomes" id="UP000010482"/>
    </source>
</evidence>
<dbReference type="Gene3D" id="3.40.50.300">
    <property type="entry name" value="P-loop containing nucleotide triphosphate hydrolases"/>
    <property type="match status" value="1"/>
</dbReference>
<keyword evidence="8 9" id="KW-0472">Membrane</keyword>
<dbReference type="Proteomes" id="UP000010482">
    <property type="component" value="Chromosome"/>
</dbReference>
<feature type="transmembrane region" description="Helical" evidence="9">
    <location>
        <begin position="266"/>
        <end position="285"/>
    </location>
</feature>
<dbReference type="OrthoDB" id="9762790at2"/>
<evidence type="ECO:0000256" key="4">
    <source>
        <dbReference type="ARBA" id="ARBA00022692"/>
    </source>
</evidence>
<dbReference type="RefSeq" id="WP_015228061.1">
    <property type="nucleotide sequence ID" value="NC_019780.1"/>
</dbReference>
<name>K9YSF4_DACS8</name>
<evidence type="ECO:0000256" key="1">
    <source>
        <dbReference type="ARBA" id="ARBA00004651"/>
    </source>
</evidence>
<keyword evidence="4 9" id="KW-0812">Transmembrane</keyword>
<evidence type="ECO:0000259" key="10">
    <source>
        <dbReference type="PROSITE" id="PS50893"/>
    </source>
</evidence>
<feature type="transmembrane region" description="Helical" evidence="9">
    <location>
        <begin position="20"/>
        <end position="45"/>
    </location>
</feature>
<sequence length="597" mass="66736">MLDIFKKFSYLLERREKIQVISLFFLLLIGGILEMLGVGFVVPFISLVSQPELIQEQPILNRIYLALGSPSSEQFLVIICLIYLLIYVGKNAYVAIMYHLQHRFIFNKQRKVADKLLNGYLGAPYTFHLQRNTAVLIRNLTQEVNQLFMGVLIPLVMLCTEVTVLTGLVLLLIFLQPMATLAVAIGLGIASFIFYNIFQKQLSESGKKRQYHSGQVIQQINQGLGGVKETKLLGRENFFLKRHSHHRSELVKSLQFVQTIQQLPRLYFETLAVFGLLGIVLITVLQETATGEVLPTVSLFAAAAFRLMPSLNRVMNSVNRVRFGSHALDVIVYEFRVLEDEKNLLSKVEVTVPSFKDKLTLDAVSYHYPGSEEEVLNRVSITISQGKSVGLIGSSGAGKTTLVDVILGLLRPTEGRVLVDGVDIQQGLRGWQSQIGYIPQSIYLCDDTLRGNIAFGIPEEEISDEQVWSAVRSAQLQELVERLPQGLDTVVGERGVRLSGGQRQRVGIARALYHNPQVLVMDEATAALDNETEAGIMEAVEKLSGEKTLIMIAHRLTTVKNCDCLYLMERGKVVDQGSYEELRDRNASFMRMASGIS</sequence>
<gene>
    <name evidence="12" type="ORF">Dacsa_0240</name>
</gene>
<dbReference type="SUPFAM" id="SSF52540">
    <property type="entry name" value="P-loop containing nucleoside triphosphate hydrolases"/>
    <property type="match status" value="1"/>
</dbReference>
<dbReference type="PROSITE" id="PS50929">
    <property type="entry name" value="ABC_TM1F"/>
    <property type="match status" value="1"/>
</dbReference>
<dbReference type="PROSITE" id="PS50893">
    <property type="entry name" value="ABC_TRANSPORTER_2"/>
    <property type="match status" value="1"/>
</dbReference>
<evidence type="ECO:0000256" key="3">
    <source>
        <dbReference type="ARBA" id="ARBA00022475"/>
    </source>
</evidence>
<dbReference type="GO" id="GO:0005886">
    <property type="term" value="C:plasma membrane"/>
    <property type="evidence" value="ECO:0007669"/>
    <property type="project" value="UniProtKB-SubCell"/>
</dbReference>
<comment type="subcellular location">
    <subcellularLocation>
        <location evidence="1">Cell membrane</location>
        <topology evidence="1">Multi-pass membrane protein</topology>
    </subcellularLocation>
</comment>
<dbReference type="eggNOG" id="COG1132">
    <property type="taxonomic scope" value="Bacteria"/>
</dbReference>
<dbReference type="InterPro" id="IPR039421">
    <property type="entry name" value="Type_1_exporter"/>
</dbReference>
<dbReference type="KEGG" id="dsl:Dacsa_0240"/>